<protein>
    <submittedName>
        <fullName evidence="7">2-oxoglutarate-dependent dioxygenase</fullName>
    </submittedName>
</protein>
<comment type="caution">
    <text evidence="7">The sequence shown here is derived from an EMBL/GenBank/DDBJ whole genome shotgun (WGS) entry which is preliminary data.</text>
</comment>
<dbReference type="PANTHER" id="PTHR10869:SF246">
    <property type="entry name" value="TRANSMEMBRANE PROLYL 4-HYDROXYLASE"/>
    <property type="match status" value="1"/>
</dbReference>
<name>A0A969W8V6_9GAMM</name>
<feature type="domain" description="Prolyl 4-hydroxylase alpha subunit" evidence="6">
    <location>
        <begin position="101"/>
        <end position="285"/>
    </location>
</feature>
<dbReference type="AlphaFoldDB" id="A0A969W8V6"/>
<dbReference type="Pfam" id="PF13640">
    <property type="entry name" value="2OG-FeII_Oxy_3"/>
    <property type="match status" value="1"/>
</dbReference>
<dbReference type="Proteomes" id="UP000653472">
    <property type="component" value="Unassembled WGS sequence"/>
</dbReference>
<sequence length="304" mass="33042">MGTLVRFAPELAGWLNRQLEQGMAPLRLRATLQAQGMPVPAAQAIVDAFVAARQGRRSPPIDVVEIADDAPPADDAPYLPAARHLVADERRVDVLARLQSPTLALLSGVLDAEECAALIAMARPRLLPSTIVDPKTGRDVVSAERSSDGMFFRPAENPLIERIDRRLAALMQLPIENGEGLQILRYTAGAASAPHFDFLDLGSAASRASIARSGQRVSTLVCYLNDVQAGGDTVFPALGWSVAPQRGNAVYFEYCSRSGRVDPRTLHAGGRVLAGEKWVATKWMRQRRFVSADGVSMRAQWHDR</sequence>
<organism evidence="7 8">
    <name type="scientific">Solimonas marina</name>
    <dbReference type="NCBI Taxonomy" id="2714601"/>
    <lineage>
        <taxon>Bacteria</taxon>
        <taxon>Pseudomonadati</taxon>
        <taxon>Pseudomonadota</taxon>
        <taxon>Gammaproteobacteria</taxon>
        <taxon>Nevskiales</taxon>
        <taxon>Nevskiaceae</taxon>
        <taxon>Solimonas</taxon>
    </lineage>
</organism>
<keyword evidence="8" id="KW-1185">Reference proteome</keyword>
<dbReference type="InterPro" id="IPR044862">
    <property type="entry name" value="Pro_4_hyd_alph_FE2OG_OXY"/>
</dbReference>
<dbReference type="SMART" id="SM00702">
    <property type="entry name" value="P4Hc"/>
    <property type="match status" value="1"/>
</dbReference>
<proteinExistence type="predicted"/>
<evidence type="ECO:0000313" key="7">
    <source>
        <dbReference type="EMBL" id="NKF22856.1"/>
    </source>
</evidence>
<reference evidence="7" key="1">
    <citation type="submission" date="2020-03" db="EMBL/GenBank/DDBJ databases">
        <title>Solimonas marina sp. nov., isolated from deep seawater of the Pacific Ocean.</title>
        <authorList>
            <person name="Liu X."/>
            <person name="Lai Q."/>
            <person name="Sun F."/>
            <person name="Gai Y."/>
            <person name="Li G."/>
            <person name="Shao Z."/>
        </authorList>
    </citation>
    <scope>NUCLEOTIDE SEQUENCE</scope>
    <source>
        <strain evidence="7">C16B3</strain>
    </source>
</reference>
<dbReference type="InterPro" id="IPR006620">
    <property type="entry name" value="Pro_4_hyd_alph"/>
</dbReference>
<accession>A0A969W8V6</accession>
<dbReference type="RefSeq" id="WP_168148160.1">
    <property type="nucleotide sequence ID" value="NZ_JAAVXB010000005.1"/>
</dbReference>
<evidence type="ECO:0000256" key="2">
    <source>
        <dbReference type="ARBA" id="ARBA00022723"/>
    </source>
</evidence>
<dbReference type="GO" id="GO:0031418">
    <property type="term" value="F:L-ascorbic acid binding"/>
    <property type="evidence" value="ECO:0007669"/>
    <property type="project" value="InterPro"/>
</dbReference>
<dbReference type="GO" id="GO:0004656">
    <property type="term" value="F:procollagen-proline 4-dioxygenase activity"/>
    <property type="evidence" value="ECO:0007669"/>
    <property type="project" value="TreeGrafter"/>
</dbReference>
<keyword evidence="5" id="KW-0408">Iron</keyword>
<comment type="cofactor">
    <cofactor evidence="1">
        <name>L-ascorbate</name>
        <dbReference type="ChEBI" id="CHEBI:38290"/>
    </cofactor>
</comment>
<gene>
    <name evidence="7" type="ORF">G7Y82_11050</name>
</gene>
<keyword evidence="3 7" id="KW-0223">Dioxygenase</keyword>
<evidence type="ECO:0000256" key="4">
    <source>
        <dbReference type="ARBA" id="ARBA00023002"/>
    </source>
</evidence>
<dbReference type="GO" id="GO:0005506">
    <property type="term" value="F:iron ion binding"/>
    <property type="evidence" value="ECO:0007669"/>
    <property type="project" value="InterPro"/>
</dbReference>
<evidence type="ECO:0000256" key="5">
    <source>
        <dbReference type="ARBA" id="ARBA00023004"/>
    </source>
</evidence>
<dbReference type="Gene3D" id="2.60.120.620">
    <property type="entry name" value="q2cbj1_9rhob like domain"/>
    <property type="match status" value="1"/>
</dbReference>
<keyword evidence="2" id="KW-0479">Metal-binding</keyword>
<dbReference type="PANTHER" id="PTHR10869">
    <property type="entry name" value="PROLYL 4-HYDROXYLASE ALPHA SUBUNIT"/>
    <property type="match status" value="1"/>
</dbReference>
<dbReference type="EMBL" id="JAAVXB010000005">
    <property type="protein sequence ID" value="NKF22856.1"/>
    <property type="molecule type" value="Genomic_DNA"/>
</dbReference>
<evidence type="ECO:0000256" key="1">
    <source>
        <dbReference type="ARBA" id="ARBA00001961"/>
    </source>
</evidence>
<evidence type="ECO:0000313" key="8">
    <source>
        <dbReference type="Proteomes" id="UP000653472"/>
    </source>
</evidence>
<dbReference type="InterPro" id="IPR045054">
    <property type="entry name" value="P4HA-like"/>
</dbReference>
<evidence type="ECO:0000259" key="6">
    <source>
        <dbReference type="SMART" id="SM00702"/>
    </source>
</evidence>
<evidence type="ECO:0000256" key="3">
    <source>
        <dbReference type="ARBA" id="ARBA00022964"/>
    </source>
</evidence>
<keyword evidence="4" id="KW-0560">Oxidoreductase</keyword>